<gene>
    <name evidence="2" type="ORF">HIU99_07585</name>
</gene>
<dbReference type="Proteomes" id="UP000567186">
    <property type="component" value="Unassembled WGS sequence"/>
</dbReference>
<feature type="domain" description="UvrD-like helicase C-terminal" evidence="1">
    <location>
        <begin position="139"/>
        <end position="179"/>
    </location>
</feature>
<dbReference type="InterPro" id="IPR027785">
    <property type="entry name" value="UvrD-like_helicase_C"/>
</dbReference>
<keyword evidence="3" id="KW-1185">Reference proteome</keyword>
<dbReference type="SUPFAM" id="SSF52540">
    <property type="entry name" value="P-loop containing nucleoside triphosphate hydrolases"/>
    <property type="match status" value="1"/>
</dbReference>
<dbReference type="Pfam" id="PF13538">
    <property type="entry name" value="UvrD_C_2"/>
    <property type="match status" value="1"/>
</dbReference>
<dbReference type="OrthoDB" id="7066673at2"/>
<accession>A0A7Y0WS22</accession>
<dbReference type="Gene3D" id="3.40.50.300">
    <property type="entry name" value="P-loop containing nucleotide triphosphate hydrolases"/>
    <property type="match status" value="1"/>
</dbReference>
<reference evidence="2 3" key="1">
    <citation type="submission" date="2020-04" db="EMBL/GenBank/DDBJ databases">
        <title>Marinobacter oceani sp. nov., isolated from marine solar saltern.</title>
        <authorList>
            <person name="Chen X.-Y."/>
        </authorList>
    </citation>
    <scope>NUCLEOTIDE SEQUENCE [LARGE SCALE GENOMIC DNA]</scope>
    <source>
        <strain evidence="2 3">W62</strain>
    </source>
</reference>
<organism evidence="2 3">
    <name type="scientific">Marinobacter orientalis</name>
    <dbReference type="NCBI Taxonomy" id="1928859"/>
    <lineage>
        <taxon>Bacteria</taxon>
        <taxon>Pseudomonadati</taxon>
        <taxon>Pseudomonadota</taxon>
        <taxon>Gammaproteobacteria</taxon>
        <taxon>Pseudomonadales</taxon>
        <taxon>Marinobacteraceae</taxon>
        <taxon>Marinobacter</taxon>
    </lineage>
</organism>
<dbReference type="InterPro" id="IPR027417">
    <property type="entry name" value="P-loop_NTPase"/>
</dbReference>
<keyword evidence="2" id="KW-0067">ATP-binding</keyword>
<evidence type="ECO:0000259" key="1">
    <source>
        <dbReference type="Pfam" id="PF13538"/>
    </source>
</evidence>
<dbReference type="AlphaFoldDB" id="A0A7Y0WS22"/>
<name>A0A7Y0WS22_9GAMM</name>
<dbReference type="RefSeq" id="WP_135955879.1">
    <property type="nucleotide sequence ID" value="NZ_JABCKY010000001.1"/>
</dbReference>
<protein>
    <submittedName>
        <fullName evidence="2">ATP-binding domain-containing protein</fullName>
    </submittedName>
</protein>
<keyword evidence="2" id="KW-0547">Nucleotide-binding</keyword>
<proteinExistence type="predicted"/>
<evidence type="ECO:0000313" key="2">
    <source>
        <dbReference type="EMBL" id="NMT63460.1"/>
    </source>
</evidence>
<dbReference type="GO" id="GO:0005524">
    <property type="term" value="F:ATP binding"/>
    <property type="evidence" value="ECO:0007669"/>
    <property type="project" value="UniProtKB-KW"/>
</dbReference>
<dbReference type="EMBL" id="JABCKY010000001">
    <property type="protein sequence ID" value="NMT63460.1"/>
    <property type="molecule type" value="Genomic_DNA"/>
</dbReference>
<comment type="caution">
    <text evidence="2">The sequence shown here is derived from an EMBL/GenBank/DDBJ whole genome shotgun (WGS) entry which is preliminary data.</text>
</comment>
<sequence>MALHAVLKQEAQVILFADPSQNLYGRDFEIPSDVFDGMLPYPFQLMHNCRNSLEIAQWLNNRFDYASVPAPNLHAANELVKEHVWKNIDEQTVQLAKAWEALKERGVKAEQLAILSPYRPENSGGIRTLENAFEGEPFVTSTINSYKGLQSPFVFLVDMNTGAFASREDLWYVGATRATVGLQTFAKIET</sequence>
<evidence type="ECO:0000313" key="3">
    <source>
        <dbReference type="Proteomes" id="UP000567186"/>
    </source>
</evidence>